<dbReference type="InParanoid" id="A0A4S2MKR6"/>
<dbReference type="EMBL" id="ML220153">
    <property type="protein sequence ID" value="TGZ77455.1"/>
    <property type="molecule type" value="Genomic_DNA"/>
</dbReference>
<dbReference type="Proteomes" id="UP000298138">
    <property type="component" value="Unassembled WGS sequence"/>
</dbReference>
<keyword evidence="3" id="KW-1185">Reference proteome</keyword>
<feature type="region of interest" description="Disordered" evidence="1">
    <location>
        <begin position="45"/>
        <end position="96"/>
    </location>
</feature>
<organism evidence="2 3">
    <name type="scientific">Ascodesmis nigricans</name>
    <dbReference type="NCBI Taxonomy" id="341454"/>
    <lineage>
        <taxon>Eukaryota</taxon>
        <taxon>Fungi</taxon>
        <taxon>Dikarya</taxon>
        <taxon>Ascomycota</taxon>
        <taxon>Pezizomycotina</taxon>
        <taxon>Pezizomycetes</taxon>
        <taxon>Pezizales</taxon>
        <taxon>Ascodesmidaceae</taxon>
        <taxon>Ascodesmis</taxon>
    </lineage>
</organism>
<proteinExistence type="predicted"/>
<reference evidence="2 3" key="1">
    <citation type="submission" date="2019-04" db="EMBL/GenBank/DDBJ databases">
        <title>Comparative genomics and transcriptomics to analyze fruiting body development in filamentous ascomycetes.</title>
        <authorList>
            <consortium name="DOE Joint Genome Institute"/>
            <person name="Lutkenhaus R."/>
            <person name="Traeger S."/>
            <person name="Breuer J."/>
            <person name="Kuo A."/>
            <person name="Lipzen A."/>
            <person name="Pangilinan J."/>
            <person name="Dilworth D."/>
            <person name="Sandor L."/>
            <person name="Poggeler S."/>
            <person name="Barry K."/>
            <person name="Grigoriev I.V."/>
            <person name="Nowrousian M."/>
        </authorList>
    </citation>
    <scope>NUCLEOTIDE SEQUENCE [LARGE SCALE GENOMIC DNA]</scope>
    <source>
        <strain evidence="2 3">CBS 389.68</strain>
    </source>
</reference>
<sequence length="311" mass="35443">MAFPSVHQSDGLPTSSLQTMMSRMTLNPTPPDSECLFPSYRQQAFPRGLHPTPPHSDHHFGLSQQRALPQSLQPTSLHRRNSRYRPYPPPSDIKPRRRRTYINSRIPRIRKNSTSANTYTGFRIPSTQPPKSSVYTGIQLPSDPRASIITFDIPDSNPQILHQQPPISHSQFNSVNPPRSKTRRGNHEYQCQYQYQYNLPPPFGLAPLEPAPGQYYLPSSIPFTRGRTPPAPSHSVIPHEPKRRWTNPFLKQAFRCMESEEKVVRILGWLADVMVAVGGSVRREKREQGGMVCMGRPRGTKRGFSVFQDEE</sequence>
<name>A0A4S2MKR6_9PEZI</name>
<feature type="compositionally biased region" description="Polar residues" evidence="1">
    <location>
        <begin position="62"/>
        <end position="76"/>
    </location>
</feature>
<feature type="region of interest" description="Disordered" evidence="1">
    <location>
        <begin position="157"/>
        <end position="184"/>
    </location>
</feature>
<feature type="compositionally biased region" description="Polar residues" evidence="1">
    <location>
        <begin position="157"/>
        <end position="179"/>
    </location>
</feature>
<evidence type="ECO:0000313" key="2">
    <source>
        <dbReference type="EMBL" id="TGZ77455.1"/>
    </source>
</evidence>
<dbReference type="AlphaFoldDB" id="A0A4S2MKR6"/>
<protein>
    <submittedName>
        <fullName evidence="2">Uncharacterized protein</fullName>
    </submittedName>
</protein>
<evidence type="ECO:0000313" key="3">
    <source>
        <dbReference type="Proteomes" id="UP000298138"/>
    </source>
</evidence>
<accession>A0A4S2MKR6</accession>
<gene>
    <name evidence="2" type="ORF">EX30DRAFT_200281</name>
</gene>
<evidence type="ECO:0000256" key="1">
    <source>
        <dbReference type="SAM" id="MobiDB-lite"/>
    </source>
</evidence>